<evidence type="ECO:0000313" key="1">
    <source>
        <dbReference type="EMBL" id="GMS79406.1"/>
    </source>
</evidence>
<dbReference type="EMBL" id="BTSX01000001">
    <property type="protein sequence ID" value="GMS79406.1"/>
    <property type="molecule type" value="Genomic_DNA"/>
</dbReference>
<feature type="non-terminal residue" evidence="1">
    <location>
        <position position="1"/>
    </location>
</feature>
<sequence>GRVILIRSTSRLICPRPLQVYDLPDLPPCGLSVAELFYIFLSYYSTLNLCEAVIRIKCGRISVRGLSNDRPDD</sequence>
<evidence type="ECO:0000313" key="2">
    <source>
        <dbReference type="Proteomes" id="UP001432027"/>
    </source>
</evidence>
<dbReference type="AlphaFoldDB" id="A0AAV5S8M4"/>
<dbReference type="Proteomes" id="UP001432027">
    <property type="component" value="Unassembled WGS sequence"/>
</dbReference>
<protein>
    <submittedName>
        <fullName evidence="1">Uncharacterized protein</fullName>
    </submittedName>
</protein>
<feature type="non-terminal residue" evidence="1">
    <location>
        <position position="73"/>
    </location>
</feature>
<accession>A0AAV5S8M4</accession>
<proteinExistence type="predicted"/>
<comment type="caution">
    <text evidence="1">The sequence shown here is derived from an EMBL/GenBank/DDBJ whole genome shotgun (WGS) entry which is preliminary data.</text>
</comment>
<keyword evidence="2" id="KW-1185">Reference proteome</keyword>
<name>A0AAV5S8M4_9BILA</name>
<organism evidence="1 2">
    <name type="scientific">Pristionchus entomophagus</name>
    <dbReference type="NCBI Taxonomy" id="358040"/>
    <lineage>
        <taxon>Eukaryota</taxon>
        <taxon>Metazoa</taxon>
        <taxon>Ecdysozoa</taxon>
        <taxon>Nematoda</taxon>
        <taxon>Chromadorea</taxon>
        <taxon>Rhabditida</taxon>
        <taxon>Rhabditina</taxon>
        <taxon>Diplogasteromorpha</taxon>
        <taxon>Diplogasteroidea</taxon>
        <taxon>Neodiplogasteridae</taxon>
        <taxon>Pristionchus</taxon>
    </lineage>
</organism>
<reference evidence="1" key="1">
    <citation type="submission" date="2023-10" db="EMBL/GenBank/DDBJ databases">
        <title>Genome assembly of Pristionchus species.</title>
        <authorList>
            <person name="Yoshida K."/>
            <person name="Sommer R.J."/>
        </authorList>
    </citation>
    <scope>NUCLEOTIDE SEQUENCE</scope>
    <source>
        <strain evidence="1">RS0144</strain>
    </source>
</reference>
<gene>
    <name evidence="1" type="ORF">PENTCL1PPCAC_1581</name>
</gene>